<evidence type="ECO:0000313" key="5">
    <source>
        <dbReference type="Proteomes" id="UP000694892"/>
    </source>
</evidence>
<dbReference type="PANTHER" id="PTHR45761:SF8">
    <property type="entry name" value="EXTENDED SYNAPTOTAGMIN-1-LIKE"/>
    <property type="match status" value="1"/>
</dbReference>
<dbReference type="Pfam" id="PF17047">
    <property type="entry name" value="SMP_LBD"/>
    <property type="match status" value="1"/>
</dbReference>
<organism evidence="4 5">
    <name type="scientific">Xenopus laevis</name>
    <name type="common">African clawed frog</name>
    <dbReference type="NCBI Taxonomy" id="8355"/>
    <lineage>
        <taxon>Eukaryota</taxon>
        <taxon>Metazoa</taxon>
        <taxon>Chordata</taxon>
        <taxon>Craniata</taxon>
        <taxon>Vertebrata</taxon>
        <taxon>Euteleostomi</taxon>
        <taxon>Amphibia</taxon>
        <taxon>Batrachia</taxon>
        <taxon>Anura</taxon>
        <taxon>Pipoidea</taxon>
        <taxon>Pipidae</taxon>
        <taxon>Xenopodinae</taxon>
        <taxon>Xenopus</taxon>
        <taxon>Xenopus</taxon>
    </lineage>
</organism>
<keyword evidence="2" id="KW-1133">Transmembrane helix</keyword>
<dbReference type="GO" id="GO:0031210">
    <property type="term" value="F:phosphatidylcholine binding"/>
    <property type="evidence" value="ECO:0007669"/>
    <property type="project" value="TreeGrafter"/>
</dbReference>
<gene>
    <name evidence="4" type="ORF">XELAEV_18023571mg</name>
</gene>
<keyword evidence="2" id="KW-0472">Membrane</keyword>
<accession>A0A974D4E6</accession>
<name>A0A974D4E6_XENLA</name>
<dbReference type="GO" id="GO:0005509">
    <property type="term" value="F:calcium ion binding"/>
    <property type="evidence" value="ECO:0007669"/>
    <property type="project" value="TreeGrafter"/>
</dbReference>
<evidence type="ECO:0000256" key="1">
    <source>
        <dbReference type="ARBA" id="ARBA00022692"/>
    </source>
</evidence>
<feature type="domain" description="Synaptotagmin SMP" evidence="3">
    <location>
        <begin position="35"/>
        <end position="121"/>
    </location>
</feature>
<evidence type="ECO:0000259" key="3">
    <source>
        <dbReference type="Pfam" id="PF17047"/>
    </source>
</evidence>
<dbReference type="PANTHER" id="PTHR45761">
    <property type="entry name" value="EXTENDED SYNAPTOTAGMIN-LIKE PROTEIN 2, ISOFORM C"/>
    <property type="match status" value="1"/>
</dbReference>
<dbReference type="GO" id="GO:0005544">
    <property type="term" value="F:calcium-dependent phospholipid binding"/>
    <property type="evidence" value="ECO:0007669"/>
    <property type="project" value="TreeGrafter"/>
</dbReference>
<proteinExistence type="predicted"/>
<dbReference type="GO" id="GO:0005789">
    <property type="term" value="C:endoplasmic reticulum membrane"/>
    <property type="evidence" value="ECO:0007669"/>
    <property type="project" value="TreeGrafter"/>
</dbReference>
<dbReference type="GO" id="GO:0008429">
    <property type="term" value="F:phosphatidylethanolamine binding"/>
    <property type="evidence" value="ECO:0007669"/>
    <property type="project" value="TreeGrafter"/>
</dbReference>
<reference evidence="5" key="1">
    <citation type="journal article" date="2016" name="Nature">
        <title>Genome evolution in the allotetraploid frog Xenopus laevis.</title>
        <authorList>
            <person name="Session A.M."/>
            <person name="Uno Y."/>
            <person name="Kwon T."/>
            <person name="Chapman J.A."/>
            <person name="Toyoda A."/>
            <person name="Takahashi S."/>
            <person name="Fukui A."/>
            <person name="Hikosaka A."/>
            <person name="Suzuki A."/>
            <person name="Kondo M."/>
            <person name="van Heeringen S.J."/>
            <person name="Quigley I."/>
            <person name="Heinz S."/>
            <person name="Ogino H."/>
            <person name="Ochi H."/>
            <person name="Hellsten U."/>
            <person name="Lyons J.B."/>
            <person name="Simakov O."/>
            <person name="Putnam N."/>
            <person name="Stites J."/>
            <person name="Kuroki Y."/>
            <person name="Tanaka T."/>
            <person name="Michiue T."/>
            <person name="Watanabe M."/>
            <person name="Bogdanovic O."/>
            <person name="Lister R."/>
            <person name="Georgiou G."/>
            <person name="Paranjpe S.S."/>
            <person name="van Kruijsbergen I."/>
            <person name="Shu S."/>
            <person name="Carlson J."/>
            <person name="Kinoshita T."/>
            <person name="Ohta Y."/>
            <person name="Mawaribuchi S."/>
            <person name="Jenkins J."/>
            <person name="Grimwood J."/>
            <person name="Schmutz J."/>
            <person name="Mitros T."/>
            <person name="Mozaffari S.V."/>
            <person name="Suzuki Y."/>
            <person name="Haramoto Y."/>
            <person name="Yamamoto T.S."/>
            <person name="Takagi C."/>
            <person name="Heald R."/>
            <person name="Miller K."/>
            <person name="Haudenschild C."/>
            <person name="Kitzman J."/>
            <person name="Nakayama T."/>
            <person name="Izutsu Y."/>
            <person name="Robert J."/>
            <person name="Fortriede J."/>
            <person name="Burns K."/>
            <person name="Lotay V."/>
            <person name="Karimi K."/>
            <person name="Yasuoka Y."/>
            <person name="Dichmann D.S."/>
            <person name="Flajnik M.F."/>
            <person name="Houston D.W."/>
            <person name="Shendure J."/>
            <person name="DuPasquier L."/>
            <person name="Vize P.D."/>
            <person name="Zorn A.M."/>
            <person name="Ito M."/>
            <person name="Marcotte E.M."/>
            <person name="Wallingford J.B."/>
            <person name="Ito Y."/>
            <person name="Asashima M."/>
            <person name="Ueno N."/>
            <person name="Matsuda Y."/>
            <person name="Veenstra G.J."/>
            <person name="Fujiyama A."/>
            <person name="Harland R.M."/>
            <person name="Taira M."/>
            <person name="Rokhsar D.S."/>
        </authorList>
    </citation>
    <scope>NUCLEOTIDE SEQUENCE [LARGE SCALE GENOMIC DNA]</scope>
    <source>
        <strain evidence="5">J</strain>
    </source>
</reference>
<dbReference type="AlphaFoldDB" id="A0A974D4E6"/>
<dbReference type="InterPro" id="IPR039010">
    <property type="entry name" value="Synaptotagmin_SMP"/>
</dbReference>
<dbReference type="InterPro" id="IPR051634">
    <property type="entry name" value="Extended_Synaptotagmin"/>
</dbReference>
<dbReference type="GO" id="GO:0035091">
    <property type="term" value="F:phosphatidylinositol binding"/>
    <property type="evidence" value="ECO:0007669"/>
    <property type="project" value="TreeGrafter"/>
</dbReference>
<evidence type="ECO:0000313" key="4">
    <source>
        <dbReference type="EMBL" id="OCT85404.1"/>
    </source>
</evidence>
<evidence type="ECO:0000256" key="2">
    <source>
        <dbReference type="ARBA" id="ARBA00022989"/>
    </source>
</evidence>
<sequence length="141" mass="15917">MNSRQNIQPKISSVNKYLSSFRFINVDFGKKKKVDIGFTEGTTMAGVKSVKLEGTLKIILAPLLEDVHLVGSLTFYFPHRPISQLIMDGITNIFVFLSSSTMSDRKNVDKIVCFLISLNHLSQHITSKFDVNELHFIEPKA</sequence>
<dbReference type="EMBL" id="CM004472">
    <property type="protein sequence ID" value="OCT85404.1"/>
    <property type="molecule type" value="Genomic_DNA"/>
</dbReference>
<dbReference type="Proteomes" id="UP000694892">
    <property type="component" value="Chromosome 4L"/>
</dbReference>
<protein>
    <recommendedName>
        <fullName evidence="3">Synaptotagmin SMP domain-containing protein</fullName>
    </recommendedName>
</protein>
<keyword evidence="1" id="KW-0812">Transmembrane</keyword>